<organism evidence="1 2">
    <name type="scientific">Candidatus Scalindua arabica</name>
    <dbReference type="NCBI Taxonomy" id="1127984"/>
    <lineage>
        <taxon>Bacteria</taxon>
        <taxon>Pseudomonadati</taxon>
        <taxon>Planctomycetota</taxon>
        <taxon>Candidatus Brocadiia</taxon>
        <taxon>Candidatus Brocadiales</taxon>
        <taxon>Candidatus Scalinduaceae</taxon>
        <taxon>Candidatus Scalindua</taxon>
    </lineage>
</organism>
<sequence length="117" mass="13913">MLLTEYISGFLKTINDYSKTGLIISFDLTNDLRTEKIGLVKGYVVFSDESILYFTEYLDVRYKIDKLSYSFHYQNKDGELIFRYDNSKHKPELTFYNHKHLRNGTISESFQPNYILQ</sequence>
<proteinExistence type="predicted"/>
<accession>A0A941W2N0</accession>
<reference evidence="1" key="1">
    <citation type="journal article" date="2021" name="ISME J.">
        <title>Fine-scale metabolic discontinuity in a stratified prokaryote microbiome of a Red Sea deep halocline.</title>
        <authorList>
            <person name="Michoud G."/>
            <person name="Ngugi D.K."/>
            <person name="Barozzi A."/>
            <person name="Merlino G."/>
            <person name="Calleja M.L."/>
            <person name="Delgado-Huertas A."/>
            <person name="Moran X.A.G."/>
            <person name="Daffonchio D."/>
        </authorList>
    </citation>
    <scope>NUCLEOTIDE SEQUENCE</scope>
    <source>
        <strain evidence="1">SuakinDeep_MAG55_1</strain>
    </source>
</reference>
<dbReference type="InterPro" id="IPR045397">
    <property type="entry name" value="TumE-like"/>
</dbReference>
<protein>
    <submittedName>
        <fullName evidence="1">Uncharacterized protein</fullName>
    </submittedName>
</protein>
<gene>
    <name evidence="1" type="ORF">MAG551_01453</name>
</gene>
<dbReference type="AlphaFoldDB" id="A0A941W2N0"/>
<name>A0A941W2N0_9BACT</name>
<dbReference type="EMBL" id="JAANXD010000059">
    <property type="protein sequence ID" value="MBS1258394.1"/>
    <property type="molecule type" value="Genomic_DNA"/>
</dbReference>
<evidence type="ECO:0000313" key="2">
    <source>
        <dbReference type="Proteomes" id="UP000722750"/>
    </source>
</evidence>
<comment type="caution">
    <text evidence="1">The sequence shown here is derived from an EMBL/GenBank/DDBJ whole genome shotgun (WGS) entry which is preliminary data.</text>
</comment>
<dbReference type="Pfam" id="PF20126">
    <property type="entry name" value="TumE"/>
    <property type="match status" value="1"/>
</dbReference>
<evidence type="ECO:0000313" key="1">
    <source>
        <dbReference type="EMBL" id="MBS1258394.1"/>
    </source>
</evidence>
<dbReference type="Proteomes" id="UP000722750">
    <property type="component" value="Unassembled WGS sequence"/>
</dbReference>